<reference evidence="2" key="1">
    <citation type="submission" date="2022-11" db="EMBL/GenBank/DDBJ databases">
        <authorList>
            <person name="Mo P."/>
        </authorList>
    </citation>
    <scope>NUCLEOTIDE SEQUENCE</scope>
    <source>
        <strain evidence="2">HUAS 11-8</strain>
    </source>
</reference>
<organism evidence="2 3">
    <name type="scientific">Amycolatopsis cynarae</name>
    <dbReference type="NCBI Taxonomy" id="2995223"/>
    <lineage>
        <taxon>Bacteria</taxon>
        <taxon>Bacillati</taxon>
        <taxon>Actinomycetota</taxon>
        <taxon>Actinomycetes</taxon>
        <taxon>Pseudonocardiales</taxon>
        <taxon>Pseudonocardiaceae</taxon>
        <taxon>Amycolatopsis</taxon>
    </lineage>
</organism>
<dbReference type="EMBL" id="CP113836">
    <property type="protein sequence ID" value="WAL65200.1"/>
    <property type="molecule type" value="Genomic_DNA"/>
</dbReference>
<keyword evidence="2" id="KW-0378">Hydrolase</keyword>
<dbReference type="SUPFAM" id="SSF53474">
    <property type="entry name" value="alpha/beta-Hydrolases"/>
    <property type="match status" value="1"/>
</dbReference>
<dbReference type="InterPro" id="IPR050266">
    <property type="entry name" value="AB_hydrolase_sf"/>
</dbReference>
<dbReference type="RefSeq" id="WP_268755371.1">
    <property type="nucleotide sequence ID" value="NZ_CP113836.1"/>
</dbReference>
<feature type="domain" description="AB hydrolase-1" evidence="1">
    <location>
        <begin position="30"/>
        <end position="270"/>
    </location>
</feature>
<dbReference type="Pfam" id="PF00561">
    <property type="entry name" value="Abhydrolase_1"/>
    <property type="match status" value="1"/>
</dbReference>
<sequence length="288" mass="32112">MTTSESLGQERHLDLPQGRIRYYERGSGRTVVFLHGILTNADLWRAVVPGVAEAGFRCLAPDWPLGGHEQPMNDDADLTPPGHADLIAAFLAALDVRDVILVANDTGGALTQILLTRHPERVDRVVLLPSDSFEYFFPPIFKPLPVLAKLPGSMRLLARVTRSKTLQRSPLLFGWVVKRPVPPEILDSYLGPVSRSAGVRRDLRKLLRAVHPRHTLAAAEKLRTFSRPVLLLWGTEDKLFPIRFGRRLAELLPKGRLVEVPDTYTFIAEDQPAVLVRQIVEFAGVVAH</sequence>
<proteinExistence type="predicted"/>
<dbReference type="PANTHER" id="PTHR43798">
    <property type="entry name" value="MONOACYLGLYCEROL LIPASE"/>
    <property type="match status" value="1"/>
</dbReference>
<evidence type="ECO:0000259" key="1">
    <source>
        <dbReference type="Pfam" id="PF00561"/>
    </source>
</evidence>
<gene>
    <name evidence="2" type="ORF">ORV05_30525</name>
</gene>
<dbReference type="InterPro" id="IPR000073">
    <property type="entry name" value="AB_hydrolase_1"/>
</dbReference>
<evidence type="ECO:0000313" key="3">
    <source>
        <dbReference type="Proteomes" id="UP001163203"/>
    </source>
</evidence>
<keyword evidence="3" id="KW-1185">Reference proteome</keyword>
<dbReference type="PRINTS" id="PR00111">
    <property type="entry name" value="ABHYDROLASE"/>
</dbReference>
<name>A0ABY7AYV7_9PSEU</name>
<evidence type="ECO:0000313" key="2">
    <source>
        <dbReference type="EMBL" id="WAL65200.1"/>
    </source>
</evidence>
<dbReference type="InterPro" id="IPR029058">
    <property type="entry name" value="AB_hydrolase_fold"/>
</dbReference>
<dbReference type="GO" id="GO:0016787">
    <property type="term" value="F:hydrolase activity"/>
    <property type="evidence" value="ECO:0007669"/>
    <property type="project" value="UniProtKB-KW"/>
</dbReference>
<accession>A0ABY7AYV7</accession>
<dbReference type="Proteomes" id="UP001163203">
    <property type="component" value="Chromosome"/>
</dbReference>
<protein>
    <submittedName>
        <fullName evidence="2">Alpha/beta hydrolase</fullName>
    </submittedName>
</protein>
<dbReference type="Gene3D" id="3.40.50.1820">
    <property type="entry name" value="alpha/beta hydrolase"/>
    <property type="match status" value="1"/>
</dbReference>